<dbReference type="VEuPathDB" id="PiroplasmaDB:TOT_030000287"/>
<gene>
    <name evidence="2" type="ORF">TOT_030000287</name>
</gene>
<evidence type="ECO:0000313" key="2">
    <source>
        <dbReference type="EMBL" id="BAM41026.1"/>
    </source>
</evidence>
<feature type="chain" id="PRO_5003777945" evidence="1">
    <location>
        <begin position="17"/>
        <end position="209"/>
    </location>
</feature>
<feature type="signal peptide" evidence="1">
    <location>
        <begin position="1"/>
        <end position="16"/>
    </location>
</feature>
<accession>J4C3U0</accession>
<dbReference type="Proteomes" id="UP000003786">
    <property type="component" value="Chromosome 3"/>
</dbReference>
<dbReference type="OrthoDB" id="10396085at2759"/>
<dbReference type="RefSeq" id="XP_009691327.1">
    <property type="nucleotide sequence ID" value="XM_009693032.1"/>
</dbReference>
<name>J4C3U0_THEOR</name>
<dbReference type="EMBL" id="AP011948">
    <property type="protein sequence ID" value="BAM41026.1"/>
    <property type="molecule type" value="Genomic_DNA"/>
</dbReference>
<keyword evidence="3" id="KW-1185">Reference proteome</keyword>
<sequence length="209" mass="24662">MMLMWMLALFVSSSFQNELVLPMNNCNLDFNVARDYIYRKTEGLNQYYQEVKDEHVVYEHVKGGLIRRVILRDIELFNDKEEREPGFRRLVRYDHFGNSDIVVIDGVLDVLITERAFLFTYGRMYNLMAVEAALVDSLKHCDLSTAEFVRKLVYSRLPKIRSLENYNGLGLVNNAFKMMDIGDDYEDHIKFHFNNILKLMEVRIVKLDN</sequence>
<dbReference type="AlphaFoldDB" id="J4C3U0"/>
<organism evidence="2 3">
    <name type="scientific">Theileria orientalis strain Shintoku</name>
    <dbReference type="NCBI Taxonomy" id="869250"/>
    <lineage>
        <taxon>Eukaryota</taxon>
        <taxon>Sar</taxon>
        <taxon>Alveolata</taxon>
        <taxon>Apicomplexa</taxon>
        <taxon>Aconoidasida</taxon>
        <taxon>Piroplasmida</taxon>
        <taxon>Theileriidae</taxon>
        <taxon>Theileria</taxon>
    </lineage>
</organism>
<proteinExistence type="predicted"/>
<evidence type="ECO:0000256" key="1">
    <source>
        <dbReference type="SAM" id="SignalP"/>
    </source>
</evidence>
<keyword evidence="1" id="KW-0732">Signal</keyword>
<dbReference type="KEGG" id="tot:TOT_030000287"/>
<dbReference type="GeneID" id="20715478"/>
<evidence type="ECO:0000313" key="3">
    <source>
        <dbReference type="Proteomes" id="UP000003786"/>
    </source>
</evidence>
<reference evidence="2 3" key="1">
    <citation type="journal article" date="2012" name="MBio">
        <title>Comparative genome analysis of three eukaryotic parasites with differing abilities to transform leukocytes reveals key mediators of Theileria-induced leukocyte transformation.</title>
        <authorList>
            <person name="Hayashida K."/>
            <person name="Hara Y."/>
            <person name="Abe T."/>
            <person name="Yamasaki C."/>
            <person name="Toyoda A."/>
            <person name="Kosuge T."/>
            <person name="Suzuki Y."/>
            <person name="Sato Y."/>
            <person name="Kawashima S."/>
            <person name="Katayama T."/>
            <person name="Wakaguri H."/>
            <person name="Inoue N."/>
            <person name="Homma K."/>
            <person name="Tada-Umezaki M."/>
            <person name="Yagi Y."/>
            <person name="Fujii Y."/>
            <person name="Habara T."/>
            <person name="Kanehisa M."/>
            <person name="Watanabe H."/>
            <person name="Ito K."/>
            <person name="Gojobori T."/>
            <person name="Sugawara H."/>
            <person name="Imanishi T."/>
            <person name="Weir W."/>
            <person name="Gardner M."/>
            <person name="Pain A."/>
            <person name="Shiels B."/>
            <person name="Hattori M."/>
            <person name="Nene V."/>
            <person name="Sugimoto C."/>
        </authorList>
    </citation>
    <scope>NUCLEOTIDE SEQUENCE [LARGE SCALE GENOMIC DNA]</scope>
    <source>
        <strain evidence="2 3">Shintoku</strain>
    </source>
</reference>
<protein>
    <submittedName>
        <fullName evidence="2">Uncharacterized protein</fullName>
    </submittedName>
</protein>